<keyword evidence="1" id="KW-1133">Transmembrane helix</keyword>
<evidence type="ECO:0000259" key="2">
    <source>
        <dbReference type="Pfam" id="PF00535"/>
    </source>
</evidence>
<dbReference type="InterPro" id="IPR001173">
    <property type="entry name" value="Glyco_trans_2-like"/>
</dbReference>
<dbReference type="SUPFAM" id="SSF53448">
    <property type="entry name" value="Nucleotide-diphospho-sugar transferases"/>
    <property type="match status" value="1"/>
</dbReference>
<dbReference type="AlphaFoldDB" id="A0A1F7H0A4"/>
<evidence type="ECO:0000256" key="1">
    <source>
        <dbReference type="SAM" id="Phobius"/>
    </source>
</evidence>
<dbReference type="PANTHER" id="PTHR22916">
    <property type="entry name" value="GLYCOSYLTRANSFERASE"/>
    <property type="match status" value="1"/>
</dbReference>
<comment type="caution">
    <text evidence="3">The sequence shown here is derived from an EMBL/GenBank/DDBJ whole genome shotgun (WGS) entry which is preliminary data.</text>
</comment>
<accession>A0A1F7H0A4</accession>
<dbReference type="EMBL" id="MFZO01000031">
    <property type="protein sequence ID" value="OGK24689.1"/>
    <property type="molecule type" value="Genomic_DNA"/>
</dbReference>
<proteinExistence type="predicted"/>
<protein>
    <recommendedName>
        <fullName evidence="2">Glycosyltransferase 2-like domain-containing protein</fullName>
    </recommendedName>
</protein>
<name>A0A1F7H0A4_9BACT</name>
<keyword evidence="1" id="KW-0472">Membrane</keyword>
<dbReference type="InterPro" id="IPR029044">
    <property type="entry name" value="Nucleotide-diphossugar_trans"/>
</dbReference>
<feature type="domain" description="Glycosyltransferase 2-like" evidence="2">
    <location>
        <begin position="10"/>
        <end position="132"/>
    </location>
</feature>
<dbReference type="Proteomes" id="UP000177913">
    <property type="component" value="Unassembled WGS sequence"/>
</dbReference>
<dbReference type="Gene3D" id="3.90.550.10">
    <property type="entry name" value="Spore Coat Polysaccharide Biosynthesis Protein SpsA, Chain A"/>
    <property type="match status" value="1"/>
</dbReference>
<feature type="transmembrane region" description="Helical" evidence="1">
    <location>
        <begin position="251"/>
        <end position="272"/>
    </location>
</feature>
<organism evidence="3 4">
    <name type="scientific">Candidatus Roizmanbacteria bacterium RIFCSPHIGHO2_02_FULL_38_11</name>
    <dbReference type="NCBI Taxonomy" id="1802039"/>
    <lineage>
        <taxon>Bacteria</taxon>
        <taxon>Candidatus Roizmaniibacteriota</taxon>
    </lineage>
</organism>
<reference evidence="3 4" key="1">
    <citation type="journal article" date="2016" name="Nat. Commun.">
        <title>Thousands of microbial genomes shed light on interconnected biogeochemical processes in an aquifer system.</title>
        <authorList>
            <person name="Anantharaman K."/>
            <person name="Brown C.T."/>
            <person name="Hug L.A."/>
            <person name="Sharon I."/>
            <person name="Castelle C.J."/>
            <person name="Probst A.J."/>
            <person name="Thomas B.C."/>
            <person name="Singh A."/>
            <person name="Wilkins M.J."/>
            <person name="Karaoz U."/>
            <person name="Brodie E.L."/>
            <person name="Williams K.H."/>
            <person name="Hubbard S.S."/>
            <person name="Banfield J.F."/>
        </authorList>
    </citation>
    <scope>NUCLEOTIDE SEQUENCE [LARGE SCALE GENOMIC DNA]</scope>
</reference>
<dbReference type="Pfam" id="PF00535">
    <property type="entry name" value="Glycos_transf_2"/>
    <property type="match status" value="1"/>
</dbReference>
<sequence>MKKTKLPLISVAIATHNSRRTIEKCLKSVKKQTYPNLEIIVVDGKNYAKNEQKKCQKIIKQYAKYYQDGPERSIQRNRGIKEAKGEYILILDQDMYLTLKVVEECYESLKEGKYVALTIPEKSIGKGFWTKCVSLDRYITVYLEKGLNECCRFFRKKEAVKVGLYDPSIVGVEDSDFHYKMESIGKIGKTKSHINHDEGETKFFDRIKKKYYYSRAFKEYLKRRPTIAVFQFFPIKSAYIKHWKLLLKHPFLTFGMILLRGGEVLAGLLGLLMKK</sequence>
<evidence type="ECO:0000313" key="4">
    <source>
        <dbReference type="Proteomes" id="UP000177913"/>
    </source>
</evidence>
<dbReference type="PANTHER" id="PTHR22916:SF66">
    <property type="entry name" value="BETA-1,3-GALACTOSYLTRANSFERASE-RELATED"/>
    <property type="match status" value="1"/>
</dbReference>
<keyword evidence="1" id="KW-0812">Transmembrane</keyword>
<evidence type="ECO:0000313" key="3">
    <source>
        <dbReference type="EMBL" id="OGK24689.1"/>
    </source>
</evidence>
<gene>
    <name evidence="3" type="ORF">A3C25_01795</name>
</gene>